<accession>A0AB35SAR6</accession>
<dbReference type="AlphaFoldDB" id="A0AB35SAR6"/>
<evidence type="ECO:0000259" key="2">
    <source>
        <dbReference type="Pfam" id="PF13476"/>
    </source>
</evidence>
<organism evidence="3 4">
    <name type="scientific">Bifidobacterium longum</name>
    <dbReference type="NCBI Taxonomy" id="216816"/>
    <lineage>
        <taxon>Bacteria</taxon>
        <taxon>Bacillati</taxon>
        <taxon>Actinomycetota</taxon>
        <taxon>Actinomycetes</taxon>
        <taxon>Bifidobacteriales</taxon>
        <taxon>Bifidobacteriaceae</taxon>
        <taxon>Bifidobacterium</taxon>
    </lineage>
</organism>
<reference evidence="3" key="1">
    <citation type="submission" date="2023-10" db="EMBL/GenBank/DDBJ databases">
        <title>Rapid discrimination of Bifidobacterium longum Subspecies based on MALDI-TOF MS and Machine Learning.</title>
        <authorList>
            <person name="Chen J."/>
        </authorList>
    </citation>
    <scope>NUCLEOTIDE SEQUENCE</scope>
    <source>
        <strain evidence="3">YGMCC0039</strain>
    </source>
</reference>
<dbReference type="InterPro" id="IPR003959">
    <property type="entry name" value="ATPase_AAA_core"/>
</dbReference>
<dbReference type="PANTHER" id="PTHR43581">
    <property type="entry name" value="ATP/GTP PHOSPHATASE"/>
    <property type="match status" value="1"/>
</dbReference>
<dbReference type="GO" id="GO:0006302">
    <property type="term" value="P:double-strand break repair"/>
    <property type="evidence" value="ECO:0007669"/>
    <property type="project" value="InterPro"/>
</dbReference>
<feature type="domain" description="ATPase AAA-type core" evidence="1">
    <location>
        <begin position="296"/>
        <end position="378"/>
    </location>
</feature>
<dbReference type="SUPFAM" id="SSF52540">
    <property type="entry name" value="P-loop containing nucleoside triphosphate hydrolases"/>
    <property type="match status" value="1"/>
</dbReference>
<name>A0AB35SAR6_BIFLN</name>
<dbReference type="Gene3D" id="3.40.50.300">
    <property type="entry name" value="P-loop containing nucleotide triphosphate hydrolases"/>
    <property type="match status" value="2"/>
</dbReference>
<dbReference type="InterPro" id="IPR027417">
    <property type="entry name" value="P-loop_NTPase"/>
</dbReference>
<dbReference type="EMBL" id="JAWLRA010000022">
    <property type="protein sequence ID" value="MDW3126656.1"/>
    <property type="molecule type" value="Genomic_DNA"/>
</dbReference>
<protein>
    <submittedName>
        <fullName evidence="3">AAA family ATPase</fullName>
    </submittedName>
</protein>
<dbReference type="GO" id="GO:0016887">
    <property type="term" value="F:ATP hydrolysis activity"/>
    <property type="evidence" value="ECO:0007669"/>
    <property type="project" value="InterPro"/>
</dbReference>
<feature type="domain" description="Rad50/SbcC-type AAA" evidence="2">
    <location>
        <begin position="20"/>
        <end position="227"/>
    </location>
</feature>
<dbReference type="InterPro" id="IPR038729">
    <property type="entry name" value="Rad50/SbcC_AAA"/>
</dbReference>
<dbReference type="PANTHER" id="PTHR43581:SF2">
    <property type="entry name" value="EXCINUCLEASE ATPASE SUBUNIT"/>
    <property type="match status" value="1"/>
</dbReference>
<evidence type="ECO:0000313" key="4">
    <source>
        <dbReference type="Proteomes" id="UP001277803"/>
    </source>
</evidence>
<evidence type="ECO:0000259" key="1">
    <source>
        <dbReference type="Pfam" id="PF13304"/>
    </source>
</evidence>
<comment type="caution">
    <text evidence="3">The sequence shown here is derived from an EMBL/GenBank/DDBJ whole genome shotgun (WGS) entry which is preliminary data.</text>
</comment>
<dbReference type="Proteomes" id="UP001277803">
    <property type="component" value="Unassembled WGS sequence"/>
</dbReference>
<evidence type="ECO:0000313" key="3">
    <source>
        <dbReference type="EMBL" id="MDW3126656.1"/>
    </source>
</evidence>
<dbReference type="Pfam" id="PF13476">
    <property type="entry name" value="AAA_23"/>
    <property type="match status" value="1"/>
</dbReference>
<sequence>MSAPAEDDRIMRPDVMCLRQLSLHNYRMFSDLSITFPDMSDDRADGDCDGAVEAEGDRGADGRGNWVTVIVGENGSGKTSILDAAVIALGTYLVKIPDIDKPTFNRTDARLARIKMHNTSTVDYQQQFPVSVSAHGDVMGNSPSWARSLKSANGRTTIGDAPEMVRISDFYQRQVREGKMIHLPLIASYGTDRLWPRDRSKWATHSTAYLQGGNRFDGYDDCLSSEVSIKKMSVWFEKMTAREYRKGTVIPEFRAVRRVVTDCLRLLTGFDDASIAYDGGFVVSYTASDGTYMEDQPFETLSDGYRVVIGLVADIARRMAQLNPFLAEQAVARTPGVVLIDEVDLHLHPKWQGKILGVLHELFPLVQFIVTTHAPMVISSVQSKNLRVIEPVDGGDGKYVAVSPDDETYGVNAGVILREVMGTPDKPAAVQDKLDEFGQYLNDKEYGKAQATLRALQNEVGEDNPDLSNAWAAYYFHSRGRGSHAVRG</sequence>
<proteinExistence type="predicted"/>
<dbReference type="Pfam" id="PF13304">
    <property type="entry name" value="AAA_21"/>
    <property type="match status" value="1"/>
</dbReference>
<gene>
    <name evidence="3" type="ORF">RS890_06075</name>
</gene>
<dbReference type="GO" id="GO:0005524">
    <property type="term" value="F:ATP binding"/>
    <property type="evidence" value="ECO:0007669"/>
    <property type="project" value="InterPro"/>
</dbReference>
<dbReference type="RefSeq" id="WP_115770631.1">
    <property type="nucleotide sequence ID" value="NZ_CACRSV010000026.1"/>
</dbReference>
<dbReference type="InterPro" id="IPR051396">
    <property type="entry name" value="Bact_Antivir_Def_Nuclease"/>
</dbReference>